<dbReference type="InParanoid" id="A0A401G9H8"/>
<accession>A0A401G9H8</accession>
<feature type="compositionally biased region" description="Acidic residues" evidence="1">
    <location>
        <begin position="334"/>
        <end position="350"/>
    </location>
</feature>
<keyword evidence="3" id="KW-1185">Reference proteome</keyword>
<dbReference type="GeneID" id="38775732"/>
<dbReference type="EMBL" id="BFAD01000002">
    <property type="protein sequence ID" value="GBE78815.1"/>
    <property type="molecule type" value="Genomic_DNA"/>
</dbReference>
<feature type="compositionally biased region" description="Acidic residues" evidence="1">
    <location>
        <begin position="365"/>
        <end position="385"/>
    </location>
</feature>
<evidence type="ECO:0000256" key="1">
    <source>
        <dbReference type="SAM" id="MobiDB-lite"/>
    </source>
</evidence>
<proteinExistence type="predicted"/>
<dbReference type="Proteomes" id="UP000287166">
    <property type="component" value="Unassembled WGS sequence"/>
</dbReference>
<sequence>MGQYWTIFNFDTQEELEDLTGEVGLKLGEWLFTSCLPKMLVLLLAVPLPLPPSSKPLVHTPDVRTLGRLAILPELLLCVFDEIDDMRDAIALGATHWALFALGIRHIYALAAEAKAKWAGCRIICLGDYVRNDDLPPGFLTAAEEREMHVLQENDEDEQQDEHEECGVNLFNYATNHFRLVYELGWYIPRPKFWYNVPPEMYTALIALAHGGYSSDPSAAWVLCSLTRREYVRAEATAALSPNRKPCGPLVDGAVGLGEVLVSLICWSYDPSTAIPYHGPLHRGRWAGDRVEITTIGRLRDGVGAWRDVSEEVLGVVAEIWNAEYCGSSWQGKEEEEEAEDEDKDEDEDKERERDERAEENKEEEKDEEAEEDEEEEEGEENEEE</sequence>
<evidence type="ECO:0000313" key="3">
    <source>
        <dbReference type="Proteomes" id="UP000287166"/>
    </source>
</evidence>
<dbReference type="RefSeq" id="XP_027609728.1">
    <property type="nucleotide sequence ID" value="XM_027753927.1"/>
</dbReference>
<comment type="caution">
    <text evidence="2">The sequence shown here is derived from an EMBL/GenBank/DDBJ whole genome shotgun (WGS) entry which is preliminary data.</text>
</comment>
<name>A0A401G9H8_9APHY</name>
<protein>
    <submittedName>
        <fullName evidence="2">Uncharacterized protein</fullName>
    </submittedName>
</protein>
<feature type="compositionally biased region" description="Basic and acidic residues" evidence="1">
    <location>
        <begin position="351"/>
        <end position="364"/>
    </location>
</feature>
<evidence type="ECO:0000313" key="2">
    <source>
        <dbReference type="EMBL" id="GBE78815.1"/>
    </source>
</evidence>
<organism evidence="2 3">
    <name type="scientific">Sparassis crispa</name>
    <dbReference type="NCBI Taxonomy" id="139825"/>
    <lineage>
        <taxon>Eukaryota</taxon>
        <taxon>Fungi</taxon>
        <taxon>Dikarya</taxon>
        <taxon>Basidiomycota</taxon>
        <taxon>Agaricomycotina</taxon>
        <taxon>Agaricomycetes</taxon>
        <taxon>Polyporales</taxon>
        <taxon>Sparassidaceae</taxon>
        <taxon>Sparassis</taxon>
    </lineage>
</organism>
<feature type="region of interest" description="Disordered" evidence="1">
    <location>
        <begin position="329"/>
        <end position="385"/>
    </location>
</feature>
<gene>
    <name evidence="2" type="ORF">SCP_0200120</name>
</gene>
<reference evidence="2 3" key="1">
    <citation type="journal article" date="2018" name="Sci. Rep.">
        <title>Genome sequence of the cauliflower mushroom Sparassis crispa (Hanabiratake) and its association with beneficial usage.</title>
        <authorList>
            <person name="Kiyama R."/>
            <person name="Furutani Y."/>
            <person name="Kawaguchi K."/>
            <person name="Nakanishi T."/>
        </authorList>
    </citation>
    <scope>NUCLEOTIDE SEQUENCE [LARGE SCALE GENOMIC DNA]</scope>
</reference>
<dbReference type="AlphaFoldDB" id="A0A401G9H8"/>
<dbReference type="OrthoDB" id="2588098at2759"/>